<protein>
    <submittedName>
        <fullName evidence="4">Cell division protein FtsB</fullName>
    </submittedName>
</protein>
<name>A0A840EV01_9ACTN</name>
<evidence type="ECO:0000313" key="4">
    <source>
        <dbReference type="EMBL" id="MBB4135401.1"/>
    </source>
</evidence>
<dbReference type="InterPro" id="IPR007060">
    <property type="entry name" value="FtsL/DivIC"/>
</dbReference>
<keyword evidence="4" id="KW-0131">Cell cycle</keyword>
<evidence type="ECO:0000256" key="1">
    <source>
        <dbReference type="SAM" id="Coils"/>
    </source>
</evidence>
<keyword evidence="1" id="KW-0175">Coiled coil</keyword>
<evidence type="ECO:0000256" key="3">
    <source>
        <dbReference type="SAM" id="Phobius"/>
    </source>
</evidence>
<comment type="caution">
    <text evidence="4">The sequence shown here is derived from an EMBL/GenBank/DDBJ whole genome shotgun (WGS) entry which is preliminary data.</text>
</comment>
<dbReference type="AlphaFoldDB" id="A0A840EV01"/>
<keyword evidence="3" id="KW-0812">Transmembrane</keyword>
<keyword evidence="5" id="KW-1185">Reference proteome</keyword>
<dbReference type="RefSeq" id="WP_183370446.1">
    <property type="nucleotide sequence ID" value="NZ_BAABHL010000065.1"/>
</dbReference>
<feature type="transmembrane region" description="Helical" evidence="3">
    <location>
        <begin position="92"/>
        <end position="114"/>
    </location>
</feature>
<dbReference type="EMBL" id="JACIFP010000001">
    <property type="protein sequence ID" value="MBB4135401.1"/>
    <property type="molecule type" value="Genomic_DNA"/>
</dbReference>
<keyword evidence="3" id="KW-1133">Transmembrane helix</keyword>
<sequence length="208" mass="23455">MAESTSGRGNRGRTTRRADRPGRARPTTRRVRSRDQHDDDLGALADAVSENPSRPPVEEAQPYRRSTRGRGGTRGSRPGIVSRLGRVDPKRAAVITLVVVFLALTLAVPVRTYLSQRSEFNELRAENAALQAEVAEYERKVVEQNDPAYIEAQARKRLQMVKRGERQVIVIAPSREQQEAAERAERERESNPWYQNMWDAVSTPPEGK</sequence>
<dbReference type="Proteomes" id="UP000551501">
    <property type="component" value="Unassembled WGS sequence"/>
</dbReference>
<feature type="coiled-coil region" evidence="1">
    <location>
        <begin position="113"/>
        <end position="140"/>
    </location>
</feature>
<keyword evidence="3" id="KW-0472">Membrane</keyword>
<evidence type="ECO:0000256" key="2">
    <source>
        <dbReference type="SAM" id="MobiDB-lite"/>
    </source>
</evidence>
<accession>A0A840EV01</accession>
<reference evidence="4 5" key="1">
    <citation type="submission" date="2020-08" db="EMBL/GenBank/DDBJ databases">
        <title>Sequencing the genomes of 1000 actinobacteria strains.</title>
        <authorList>
            <person name="Klenk H.-P."/>
        </authorList>
    </citation>
    <scope>NUCLEOTIDE SEQUENCE [LARGE SCALE GENOMIC DNA]</scope>
    <source>
        <strain evidence="4 5">DSM 45298</strain>
    </source>
</reference>
<feature type="region of interest" description="Disordered" evidence="2">
    <location>
        <begin position="174"/>
        <end position="208"/>
    </location>
</feature>
<keyword evidence="4" id="KW-0132">Cell division</keyword>
<feature type="region of interest" description="Disordered" evidence="2">
    <location>
        <begin position="1"/>
        <end position="82"/>
    </location>
</feature>
<proteinExistence type="predicted"/>
<dbReference type="Pfam" id="PF04977">
    <property type="entry name" value="DivIC"/>
    <property type="match status" value="1"/>
</dbReference>
<gene>
    <name evidence="4" type="ORF">BKA16_001953</name>
</gene>
<evidence type="ECO:0000313" key="5">
    <source>
        <dbReference type="Proteomes" id="UP000551501"/>
    </source>
</evidence>
<feature type="compositionally biased region" description="Basic and acidic residues" evidence="2">
    <location>
        <begin position="176"/>
        <end position="190"/>
    </location>
</feature>
<dbReference type="GO" id="GO:0051301">
    <property type="term" value="P:cell division"/>
    <property type="evidence" value="ECO:0007669"/>
    <property type="project" value="UniProtKB-KW"/>
</dbReference>
<organism evidence="4 5">
    <name type="scientific">Gordonia humi</name>
    <dbReference type="NCBI Taxonomy" id="686429"/>
    <lineage>
        <taxon>Bacteria</taxon>
        <taxon>Bacillati</taxon>
        <taxon>Actinomycetota</taxon>
        <taxon>Actinomycetes</taxon>
        <taxon>Mycobacteriales</taxon>
        <taxon>Gordoniaceae</taxon>
        <taxon>Gordonia</taxon>
    </lineage>
</organism>